<dbReference type="InterPro" id="IPR036034">
    <property type="entry name" value="PDZ_sf"/>
</dbReference>
<feature type="compositionally biased region" description="Polar residues" evidence="1">
    <location>
        <begin position="1406"/>
        <end position="1444"/>
    </location>
</feature>
<feature type="region of interest" description="Disordered" evidence="1">
    <location>
        <begin position="671"/>
        <end position="803"/>
    </location>
</feature>
<dbReference type="SUPFAM" id="SSF50156">
    <property type="entry name" value="PDZ domain-like"/>
    <property type="match status" value="1"/>
</dbReference>
<feature type="region of interest" description="Disordered" evidence="1">
    <location>
        <begin position="276"/>
        <end position="306"/>
    </location>
</feature>
<dbReference type="Pfam" id="PF00595">
    <property type="entry name" value="PDZ"/>
    <property type="match status" value="1"/>
</dbReference>
<evidence type="ECO:0000259" key="2">
    <source>
        <dbReference type="PROSITE" id="PS50106"/>
    </source>
</evidence>
<feature type="compositionally biased region" description="Low complexity" evidence="1">
    <location>
        <begin position="757"/>
        <end position="776"/>
    </location>
</feature>
<protein>
    <submittedName>
        <fullName evidence="3">Periaxin</fullName>
    </submittedName>
</protein>
<feature type="compositionally biased region" description="Basic and acidic residues" evidence="1">
    <location>
        <begin position="465"/>
        <end position="480"/>
    </location>
</feature>
<feature type="compositionally biased region" description="Acidic residues" evidence="1">
    <location>
        <begin position="731"/>
        <end position="745"/>
    </location>
</feature>
<feature type="region of interest" description="Disordered" evidence="1">
    <location>
        <begin position="1202"/>
        <end position="1258"/>
    </location>
</feature>
<feature type="region of interest" description="Disordered" evidence="1">
    <location>
        <begin position="1147"/>
        <end position="1180"/>
    </location>
</feature>
<dbReference type="PROSITE" id="PS50106">
    <property type="entry name" value="PDZ"/>
    <property type="match status" value="1"/>
</dbReference>
<dbReference type="OMA" id="SHITIHH"/>
<organism evidence="3 4">
    <name type="scientific">Zootermopsis nevadensis</name>
    <name type="common">Dampwood termite</name>
    <dbReference type="NCBI Taxonomy" id="136037"/>
    <lineage>
        <taxon>Eukaryota</taxon>
        <taxon>Metazoa</taxon>
        <taxon>Ecdysozoa</taxon>
        <taxon>Arthropoda</taxon>
        <taxon>Hexapoda</taxon>
        <taxon>Insecta</taxon>
        <taxon>Pterygota</taxon>
        <taxon>Neoptera</taxon>
        <taxon>Polyneoptera</taxon>
        <taxon>Dictyoptera</taxon>
        <taxon>Blattodea</taxon>
        <taxon>Blattoidea</taxon>
        <taxon>Termitoidae</taxon>
        <taxon>Termopsidae</taxon>
        <taxon>Zootermopsis</taxon>
    </lineage>
</organism>
<feature type="region of interest" description="Disordered" evidence="1">
    <location>
        <begin position="176"/>
        <end position="214"/>
    </location>
</feature>
<feature type="compositionally biased region" description="Basic and acidic residues" evidence="1">
    <location>
        <begin position="597"/>
        <end position="615"/>
    </location>
</feature>
<feature type="compositionally biased region" description="Polar residues" evidence="1">
    <location>
        <begin position="680"/>
        <end position="697"/>
    </location>
</feature>
<feature type="compositionally biased region" description="Polar residues" evidence="1">
    <location>
        <begin position="338"/>
        <end position="355"/>
    </location>
</feature>
<evidence type="ECO:0000256" key="1">
    <source>
        <dbReference type="SAM" id="MobiDB-lite"/>
    </source>
</evidence>
<evidence type="ECO:0000313" key="4">
    <source>
        <dbReference type="Proteomes" id="UP000027135"/>
    </source>
</evidence>
<evidence type="ECO:0000313" key="3">
    <source>
        <dbReference type="EMBL" id="KDR07598.1"/>
    </source>
</evidence>
<gene>
    <name evidence="3" type="ORF">L798_02683</name>
</gene>
<feature type="domain" description="PDZ" evidence="2">
    <location>
        <begin position="45"/>
        <end position="110"/>
    </location>
</feature>
<feature type="compositionally biased region" description="Basic and acidic residues" evidence="1">
    <location>
        <begin position="230"/>
        <end position="239"/>
    </location>
</feature>
<name>A0A067QRB6_ZOONE</name>
<proteinExistence type="predicted"/>
<feature type="compositionally biased region" description="Basic and acidic residues" evidence="1">
    <location>
        <begin position="698"/>
        <end position="718"/>
    </location>
</feature>
<feature type="region of interest" description="Disordered" evidence="1">
    <location>
        <begin position="226"/>
        <end position="264"/>
    </location>
</feature>
<feature type="compositionally biased region" description="Polar residues" evidence="1">
    <location>
        <begin position="886"/>
        <end position="896"/>
    </location>
</feature>
<dbReference type="InterPro" id="IPR001478">
    <property type="entry name" value="PDZ"/>
</dbReference>
<feature type="region of interest" description="Disordered" evidence="1">
    <location>
        <begin position="334"/>
        <end position="630"/>
    </location>
</feature>
<feature type="compositionally biased region" description="Low complexity" evidence="1">
    <location>
        <begin position="1238"/>
        <end position="1248"/>
    </location>
</feature>
<sequence>MEKEPAKLDQKVVRWSPWNALVGNRSADKRRALDDSFIGEPQMNVVALRSHDFTGLGFNICGNMRDGIFVKDVLHRGPASESGRIAPGDRIDSIHISFRHMVFEDALTILSYASPYDVQLEVENASNSHPNTLIRTKRTSGSSIAPGDRICHPFYRSQSIADLAQIGKVSLRRMQQMGGIGKSPRTESQLDESGDYPTLKLSSTPTGNDARKDNIKLEKAAVLSGTAVVKPERAKRAPNKDTPSPNGLGNQDSLSPERSSKDTLSKYQKFGVRVLPDSNAGHRNSHCAHEEAAGSKESAGREFPPEQGMKVPAIEAEHRQNEHNSIIEKVSEGAVAQVPSSNPHSNQRSIVSVSISEVDGVERRPKPNSSYYDERGIDIGPVEPQMIPKHSFMGHQPEEGKQNGDTHGESNVKNLLTKGLQNLKDKLHHNDKKKTGSINPETTGGSSEQEVQDSTGQVVSPQLKEVIKIEATRKIGKQNEGKPQQNESRQDMEQGQIPTEIPEEVCRAAMAARSNRKSLGTAVVETQFEERKRNVSQDGPSRGSSSDDEDSTFPDNIDSDSLGRTPKRPNKRKAPPPPPEESEEKSTSAGQNPYQGSDRDSEGEMRDEQKLKDSSTQHSSKRQTDVEHIQMADDIEALPLVGKNITSFADMARQRNNIDILERDITNITIEGNSGKPLRTDTTTFGASVTGDQSSDGSPERDESVTQDPKPRQQHLDYDIGVNVSSINSDSDSDLEQLDGDDDSYDAMVKGKKTKKGGTTIELNSSHITIHHSPSSDNVQLDNESTRKAASLGDLSRLDSEQPMSVLERAVSLDLADGGTPHSSKKRKAPLPPPGEDYLGGMPEGDDGIAHRKEPRLDNAMDTFQRHRLKKSSDWGTLEEALMQSDSKAVDFQTSKSNERTEEGTAHMQSEVTVPESTAVEQFLTFDRKKEIDTASASAIFTNSHPGVTRTDILNVDDVGYSTVLEYGSSGTESLDQMENESLKHQQKTVLCITPEPGGESNFSSTASQITIASGTFNTMPTRHDTHIVSGEIASLPRKQAFNTEVAGLVQSSVSALSPSQQSGSSPVVGLVSSTPISHSGAAYSMTTHTRDESVQSPIVTSSHAGISSVHVVSSTTHDTSDPGSILASITEPFVTAVDSTTTLAEQISKDDDSEDATWGQDSQPPELPTSPVPIISQLSSYKPSPSMTYITEIQVVTSADSSTNDMITESTPQDQQVTPAEISSSTVTQRVLKYKSDSSPSTDSFTSEGDDKEADTAHSVVVPQKGNVTVTAIRNTASRIPMRIMPDRIPSVNIASSNANHISNMEEPRTKPARPPVPPRKSDSSTASTISMEGGGSGRVLNTVQQPPVESIHIGPRVGSSSGNKFISFSSLTPQVTASTENNASRNSTSFEQWVFLDENSTHNGLQEASNADDGTSAPQSMVVSLPARTQSVTHIVLDNKQSNRSHGKP</sequence>
<feature type="compositionally biased region" description="Basic and acidic residues" evidence="1">
    <location>
        <begin position="287"/>
        <end position="304"/>
    </location>
</feature>
<dbReference type="SMART" id="SM00228">
    <property type="entry name" value="PDZ"/>
    <property type="match status" value="1"/>
</dbReference>
<dbReference type="CDD" id="cd00136">
    <property type="entry name" value="PDZ_canonical"/>
    <property type="match status" value="1"/>
</dbReference>
<feature type="region of interest" description="Disordered" evidence="1">
    <location>
        <begin position="815"/>
        <end position="835"/>
    </location>
</feature>
<reference evidence="3 4" key="1">
    <citation type="journal article" date="2014" name="Nat. Commun.">
        <title>Molecular traces of alternative social organization in a termite genome.</title>
        <authorList>
            <person name="Terrapon N."/>
            <person name="Li C."/>
            <person name="Robertson H.M."/>
            <person name="Ji L."/>
            <person name="Meng X."/>
            <person name="Booth W."/>
            <person name="Chen Z."/>
            <person name="Childers C.P."/>
            <person name="Glastad K.M."/>
            <person name="Gokhale K."/>
            <person name="Gowin J."/>
            <person name="Gronenberg W."/>
            <person name="Hermansen R.A."/>
            <person name="Hu H."/>
            <person name="Hunt B.G."/>
            <person name="Huylmans A.K."/>
            <person name="Khalil S.M."/>
            <person name="Mitchell R.D."/>
            <person name="Munoz-Torres M.C."/>
            <person name="Mustard J.A."/>
            <person name="Pan H."/>
            <person name="Reese J.T."/>
            <person name="Scharf M.E."/>
            <person name="Sun F."/>
            <person name="Vogel H."/>
            <person name="Xiao J."/>
            <person name="Yang W."/>
            <person name="Yang Z."/>
            <person name="Yang Z."/>
            <person name="Zhou J."/>
            <person name="Zhu J."/>
            <person name="Brent C.S."/>
            <person name="Elsik C.G."/>
            <person name="Goodisman M.A."/>
            <person name="Liberles D.A."/>
            <person name="Roe R.M."/>
            <person name="Vargo E.L."/>
            <person name="Vilcinskas A."/>
            <person name="Wang J."/>
            <person name="Bornberg-Bauer E."/>
            <person name="Korb J."/>
            <person name="Zhang G."/>
            <person name="Liebig J."/>
        </authorList>
    </citation>
    <scope>NUCLEOTIDE SEQUENCE [LARGE SCALE GENOMIC DNA]</scope>
    <source>
        <tissue evidence="3">Whole organism</tissue>
    </source>
</reference>
<feature type="region of interest" description="Disordered" evidence="1">
    <location>
        <begin position="1302"/>
        <end position="1343"/>
    </location>
</feature>
<dbReference type="InParanoid" id="A0A067QRB6"/>
<feature type="region of interest" description="Disordered" evidence="1">
    <location>
        <begin position="886"/>
        <end position="912"/>
    </location>
</feature>
<feature type="compositionally biased region" description="Basic residues" evidence="1">
    <location>
        <begin position="565"/>
        <end position="574"/>
    </location>
</feature>
<accession>A0A067QRB6</accession>
<feature type="compositionally biased region" description="Basic and acidic residues" evidence="1">
    <location>
        <begin position="396"/>
        <end position="410"/>
    </location>
</feature>
<dbReference type="Gene3D" id="2.30.42.10">
    <property type="match status" value="1"/>
</dbReference>
<dbReference type="Proteomes" id="UP000027135">
    <property type="component" value="Unassembled WGS sequence"/>
</dbReference>
<dbReference type="EMBL" id="KK853443">
    <property type="protein sequence ID" value="KDR07598.1"/>
    <property type="molecule type" value="Genomic_DNA"/>
</dbReference>
<feature type="compositionally biased region" description="Polar residues" evidence="1">
    <location>
        <begin position="241"/>
        <end position="257"/>
    </location>
</feature>
<keyword evidence="4" id="KW-1185">Reference proteome</keyword>
<dbReference type="OrthoDB" id="447516at2759"/>
<dbReference type="eggNOG" id="KOG3528">
    <property type="taxonomic scope" value="Eukaryota"/>
</dbReference>
<feature type="compositionally biased region" description="Polar residues" evidence="1">
    <location>
        <begin position="436"/>
        <end position="460"/>
    </location>
</feature>
<feature type="region of interest" description="Disordered" evidence="1">
    <location>
        <begin position="1406"/>
        <end position="1451"/>
    </location>
</feature>
<feature type="compositionally biased region" description="Polar residues" evidence="1">
    <location>
        <begin position="1202"/>
        <end position="1230"/>
    </location>
</feature>
<dbReference type="STRING" id="136037.A0A067QRB6"/>